<dbReference type="Proteomes" id="UP000053797">
    <property type="component" value="Unassembled WGS sequence"/>
</dbReference>
<evidence type="ECO:0000313" key="1">
    <source>
        <dbReference type="EMBL" id="KSU47829.1"/>
    </source>
</evidence>
<evidence type="ECO:0000313" key="2">
    <source>
        <dbReference type="Proteomes" id="UP000053797"/>
    </source>
</evidence>
<sequence>MPVYDFKSIQPTNVNVIDQLLVNHLHAIRLNQDDERLITILEDPFVPPVETIVAVYCVYRKSILDLLQGRIASIESYDFQNASVKDKLMTAESVEGVLDMATFVVIASEDNTYMSHYFIGGEAEKLNSILNVCFGHPNLIDDQSTKRYIKRFEQDVLIVEKMGFMKLLRNE</sequence>
<accession>A0A0V8GC71</accession>
<name>A0A0V8GC71_9BACL</name>
<dbReference type="RefSeq" id="WP_058265847.1">
    <property type="nucleotide sequence ID" value="NZ_FMYN01000006.1"/>
</dbReference>
<reference evidence="1 2" key="1">
    <citation type="journal article" date="2015" name="Int. J. Syst. Evol. Microbiol.">
        <title>Exiguobacterium enclense sp. nov., isolated from sediment.</title>
        <authorList>
            <person name="Dastager S.G."/>
            <person name="Mawlankar R."/>
            <person name="Sonalkar V.V."/>
            <person name="Thorat M.N."/>
            <person name="Mual P."/>
            <person name="Verma A."/>
            <person name="Krishnamurthi S."/>
            <person name="Tang S.K."/>
            <person name="Li W.J."/>
        </authorList>
    </citation>
    <scope>NUCLEOTIDE SEQUENCE [LARGE SCALE GENOMIC DNA]</scope>
    <source>
        <strain evidence="1 2">NIO-1109</strain>
    </source>
</reference>
<organism evidence="1 2">
    <name type="scientific">Exiguobacterium indicum</name>
    <dbReference type="NCBI Taxonomy" id="296995"/>
    <lineage>
        <taxon>Bacteria</taxon>
        <taxon>Bacillati</taxon>
        <taxon>Bacillota</taxon>
        <taxon>Bacilli</taxon>
        <taxon>Bacillales</taxon>
        <taxon>Bacillales Family XII. Incertae Sedis</taxon>
        <taxon>Exiguobacterium</taxon>
    </lineage>
</organism>
<gene>
    <name evidence="1" type="ORF">AS033_14295</name>
</gene>
<comment type="caution">
    <text evidence="1">The sequence shown here is derived from an EMBL/GenBank/DDBJ whole genome shotgun (WGS) entry which is preliminary data.</text>
</comment>
<dbReference type="OrthoDB" id="2357264at2"/>
<dbReference type="EMBL" id="LNQL01000006">
    <property type="protein sequence ID" value="KSU47829.1"/>
    <property type="molecule type" value="Genomic_DNA"/>
</dbReference>
<dbReference type="AlphaFoldDB" id="A0A0V8GC71"/>
<protein>
    <submittedName>
        <fullName evidence="1">Uncharacterized protein</fullName>
    </submittedName>
</protein>
<proteinExistence type="predicted"/>